<dbReference type="SMART" id="SM00919">
    <property type="entry name" value="Malic_M"/>
    <property type="match status" value="1"/>
</dbReference>
<dbReference type="Pfam" id="PF03949">
    <property type="entry name" value="Malic_M"/>
    <property type="match status" value="1"/>
</dbReference>
<dbReference type="InterPro" id="IPR037062">
    <property type="entry name" value="Malic_N_dom_sf"/>
</dbReference>
<dbReference type="InterPro" id="IPR036291">
    <property type="entry name" value="NAD(P)-bd_dom_sf"/>
</dbReference>
<name>A0ABT0Q576_9RHOB</name>
<comment type="similarity">
    <text evidence="2 6">Belongs to the malic enzymes family.</text>
</comment>
<evidence type="ECO:0000256" key="5">
    <source>
        <dbReference type="ARBA" id="ARBA00023027"/>
    </source>
</evidence>
<dbReference type="EMBL" id="JAMFMB010000020">
    <property type="protein sequence ID" value="MCL6284947.1"/>
    <property type="molecule type" value="Genomic_DNA"/>
</dbReference>
<feature type="domain" description="Malic enzyme N-terminal" evidence="8">
    <location>
        <begin position="72"/>
        <end position="252"/>
    </location>
</feature>
<dbReference type="PANTHER" id="PTHR23406:SF34">
    <property type="entry name" value="NAD-DEPENDENT MALIC ENZYME, MITOCHONDRIAL"/>
    <property type="match status" value="1"/>
</dbReference>
<dbReference type="SUPFAM" id="SSF53223">
    <property type="entry name" value="Aminoacid dehydrogenase-like, N-terminal domain"/>
    <property type="match status" value="1"/>
</dbReference>
<evidence type="ECO:0000259" key="8">
    <source>
        <dbReference type="SMART" id="SM01274"/>
    </source>
</evidence>
<comment type="cofactor">
    <cofactor evidence="1">
        <name>Mn(2+)</name>
        <dbReference type="ChEBI" id="CHEBI:29035"/>
    </cofactor>
</comment>
<evidence type="ECO:0000256" key="2">
    <source>
        <dbReference type="ARBA" id="ARBA00008785"/>
    </source>
</evidence>
<evidence type="ECO:0000256" key="1">
    <source>
        <dbReference type="ARBA" id="ARBA00001936"/>
    </source>
</evidence>
<keyword evidence="10" id="KW-1185">Reference proteome</keyword>
<organism evidence="9 10">
    <name type="scientific">Ruegeria spongiae</name>
    <dbReference type="NCBI Taxonomy" id="2942209"/>
    <lineage>
        <taxon>Bacteria</taxon>
        <taxon>Pseudomonadati</taxon>
        <taxon>Pseudomonadota</taxon>
        <taxon>Alphaproteobacteria</taxon>
        <taxon>Rhodobacterales</taxon>
        <taxon>Roseobacteraceae</taxon>
        <taxon>Ruegeria</taxon>
    </lineage>
</organism>
<dbReference type="InterPro" id="IPR046346">
    <property type="entry name" value="Aminoacid_DH-like_N_sf"/>
</dbReference>
<evidence type="ECO:0000313" key="9">
    <source>
        <dbReference type="EMBL" id="MCL6284947.1"/>
    </source>
</evidence>
<sequence>MTQTGPANLHYLANPLLNKGTAFSQAERDQLGLTGLLPPHIETLDEQIIRAHAAFRSQASPIEQHIYLRNLQDDNEVLFYALLIRHLPEMMPIIYTPTVGDACKQFSEIYRHPRGLIIPYPERDQIEQILDNAINTDVQAIVVTDGERILGLGDQGAGGMGIPIGKLSLYSGAGGVDPAVTLPILLDPGTNNQERLDDPMYIGWRHERISGEEYFEFVDLFVQAVKRKWPQVLLQFEDFAQQHAAPLLEKYRDQLCTFNDDIQGTAAVTAGTLLAAANVTGVPLKDSRIAFLGAGSAGAGIAEELIRLMVKQGLSEAEARDRVYMVDRHGLLTDAMQGLLPFQQPLAHPAASVRDWAAGDISLLDVITHAKPNILVGVSGQAGLFTEEIIRTMAADSDHPIVLPLSNPTSRIEATPEQIIHWSDGKAIVATGSPFDPVSYKGDTHHIAQCNNSYIFPGMGLGVLAANATRVTETMFIAAAEALAALSPALADRRASLLPDVSDIRDVSRQIALAVGLTAQADSVAPKTSRDALEAAIAAKFWTPHYQDYATGDA</sequence>
<evidence type="ECO:0000313" key="10">
    <source>
        <dbReference type="Proteomes" id="UP001203880"/>
    </source>
</evidence>
<keyword evidence="3 6" id="KW-0479">Metal-binding</keyword>
<accession>A0ABT0Q576</accession>
<dbReference type="PANTHER" id="PTHR23406">
    <property type="entry name" value="MALIC ENZYME-RELATED"/>
    <property type="match status" value="1"/>
</dbReference>
<keyword evidence="5" id="KW-0520">NAD</keyword>
<gene>
    <name evidence="9" type="ORF">M3P21_15550</name>
</gene>
<dbReference type="InterPro" id="IPR012301">
    <property type="entry name" value="Malic_N_dom"/>
</dbReference>
<dbReference type="SUPFAM" id="SSF51735">
    <property type="entry name" value="NAD(P)-binding Rossmann-fold domains"/>
    <property type="match status" value="1"/>
</dbReference>
<proteinExistence type="inferred from homology"/>
<keyword evidence="4" id="KW-0560">Oxidoreductase</keyword>
<dbReference type="InterPro" id="IPR001891">
    <property type="entry name" value="Malic_OxRdtase"/>
</dbReference>
<feature type="domain" description="Malic enzyme NAD-binding" evidence="7">
    <location>
        <begin position="262"/>
        <end position="520"/>
    </location>
</feature>
<comment type="caution">
    <text evidence="9">The sequence shown here is derived from an EMBL/GenBank/DDBJ whole genome shotgun (WGS) entry which is preliminary data.</text>
</comment>
<dbReference type="InterPro" id="IPR015884">
    <property type="entry name" value="Malic_enzyme_CS"/>
</dbReference>
<evidence type="ECO:0000256" key="4">
    <source>
        <dbReference type="ARBA" id="ARBA00023002"/>
    </source>
</evidence>
<dbReference type="NCBIfam" id="NF010052">
    <property type="entry name" value="PRK13529.1"/>
    <property type="match status" value="1"/>
</dbReference>
<dbReference type="InterPro" id="IPR012302">
    <property type="entry name" value="Malic_NAD-bd"/>
</dbReference>
<dbReference type="RefSeq" id="WP_249711284.1">
    <property type="nucleotide sequence ID" value="NZ_JAMFMB010000020.1"/>
</dbReference>
<dbReference type="Pfam" id="PF00390">
    <property type="entry name" value="malic"/>
    <property type="match status" value="1"/>
</dbReference>
<dbReference type="SMART" id="SM01274">
    <property type="entry name" value="malic"/>
    <property type="match status" value="1"/>
</dbReference>
<protein>
    <submittedName>
        <fullName evidence="9">NAD-dependent malic enzyme</fullName>
    </submittedName>
</protein>
<dbReference type="Gene3D" id="3.40.50.720">
    <property type="entry name" value="NAD(P)-binding Rossmann-like Domain"/>
    <property type="match status" value="1"/>
</dbReference>
<evidence type="ECO:0000256" key="3">
    <source>
        <dbReference type="ARBA" id="ARBA00022723"/>
    </source>
</evidence>
<dbReference type="PIRSF" id="PIRSF000106">
    <property type="entry name" value="ME"/>
    <property type="match status" value="1"/>
</dbReference>
<reference evidence="9" key="1">
    <citation type="submission" date="2022-05" db="EMBL/GenBank/DDBJ databases">
        <authorList>
            <person name="Park J.-S."/>
        </authorList>
    </citation>
    <scope>NUCLEOTIDE SEQUENCE</scope>
    <source>
        <strain evidence="9">2012CJ41-6</strain>
    </source>
</reference>
<dbReference type="Proteomes" id="UP001203880">
    <property type="component" value="Unassembled WGS sequence"/>
</dbReference>
<evidence type="ECO:0000256" key="6">
    <source>
        <dbReference type="RuleBase" id="RU003427"/>
    </source>
</evidence>
<dbReference type="Gene3D" id="3.40.50.10380">
    <property type="entry name" value="Malic enzyme, N-terminal domain"/>
    <property type="match status" value="1"/>
</dbReference>
<evidence type="ECO:0000259" key="7">
    <source>
        <dbReference type="SMART" id="SM00919"/>
    </source>
</evidence>
<dbReference type="PROSITE" id="PS00331">
    <property type="entry name" value="MALIC_ENZYMES"/>
    <property type="match status" value="1"/>
</dbReference>
<dbReference type="PRINTS" id="PR00072">
    <property type="entry name" value="MALOXRDTASE"/>
</dbReference>